<keyword evidence="6" id="KW-1185">Reference proteome</keyword>
<evidence type="ECO:0000256" key="1">
    <source>
        <dbReference type="SAM" id="Coils"/>
    </source>
</evidence>
<dbReference type="InterPro" id="IPR057670">
    <property type="entry name" value="SH3_retrovirus"/>
</dbReference>
<reference evidence="5" key="2">
    <citation type="submission" date="2022-01" db="EMBL/GenBank/DDBJ databases">
        <authorList>
            <person name="Yamashiro T."/>
            <person name="Shiraishi A."/>
            <person name="Satake H."/>
            <person name="Nakayama K."/>
        </authorList>
    </citation>
    <scope>NUCLEOTIDE SEQUENCE</scope>
</reference>
<evidence type="ECO:0000259" key="3">
    <source>
        <dbReference type="Pfam" id="PF07727"/>
    </source>
</evidence>
<dbReference type="Proteomes" id="UP001151760">
    <property type="component" value="Unassembled WGS sequence"/>
</dbReference>
<evidence type="ECO:0000313" key="6">
    <source>
        <dbReference type="Proteomes" id="UP001151760"/>
    </source>
</evidence>
<dbReference type="InterPro" id="IPR013103">
    <property type="entry name" value="RVT_2"/>
</dbReference>
<proteinExistence type="predicted"/>
<organism evidence="5 6">
    <name type="scientific">Tanacetum coccineum</name>
    <dbReference type="NCBI Taxonomy" id="301880"/>
    <lineage>
        <taxon>Eukaryota</taxon>
        <taxon>Viridiplantae</taxon>
        <taxon>Streptophyta</taxon>
        <taxon>Embryophyta</taxon>
        <taxon>Tracheophyta</taxon>
        <taxon>Spermatophyta</taxon>
        <taxon>Magnoliopsida</taxon>
        <taxon>eudicotyledons</taxon>
        <taxon>Gunneridae</taxon>
        <taxon>Pentapetalae</taxon>
        <taxon>asterids</taxon>
        <taxon>campanulids</taxon>
        <taxon>Asterales</taxon>
        <taxon>Asteraceae</taxon>
        <taxon>Asteroideae</taxon>
        <taxon>Anthemideae</taxon>
        <taxon>Anthemidinae</taxon>
        <taxon>Tanacetum</taxon>
    </lineage>
</organism>
<sequence>MEKETKNIEKEIALEKKVKEMDNIICKMGQSAQTVHMLTKPQVFYDNNLKQALGFENPFYLKKAQQIRLMLYDGSVISKETNVISIADSEETLMLEDENFGKRFVLQQELSDEQAFRLQTSHPNTNQSASSPVKIEAPRELSKCLELEAQLIKQHNMVEKDEYNRLSKSFSKLEKHCISLELAMQLNKENFQKNNTYVNQTEPTFDHLFDLNNLKAKLQAKDITIEKLKANIKRLNKTSTTNSVEKDIDEIETLNVELEHKVAKLIAKNEHLKQTYKQLYDSIKPSRVRDKEHAKSLGKGFCHNSIKNDLRKFKGKDIVDNVTQVSNVTTIAPGLYMVDLLIQELLGYVRDTCPDIHKPSEKLVVVMPINKKKTFSSMFDARHELCFLEFVSDMNASSKSKSVKKAKKKEEWKRTGKVITATNKVPLREPIPLEVVTQESVVTKVYTRRPKVPKTYGSNSKPKIAKSMISNKKEPSTSQGSNTSVAPSSSSLIDLRFLALCYPKRDNEDLGKLQAKADISIFIGYAPKKKAYRIYHLTLGLVTNLIPQKPCNPPPRDDWDRLFQPMFDEYFNPPTIVVSLVLVDAAPRAVDLANSHVSTLIDQDTPSIKPKNFKQAMTKPSWINAMHEEIHEFKRLQVWELVSCPDKVMLIKLKWIYKVKMDKFGGILKNKARLVSQVFRQGERIDFEKSFAPVVRIEAIRIFIANAANKNMTIFQMDFKTAFLNGAVDPTLFTRKARNDLLLTYLMVEKNKLDGDLQGTPVDATLYRGMIRSLMYLTSSRPNLIYAVCLCARYQEKPIEKHLNAVKQIFRYLKGTINMGLWYSKDTGMPLTAYSDADHEGCQDTRHSTSRGAQFLGDKLVSWSSKKQKSTVISSTKAEYIALSGCLKHIDVCYHFIKEQVENRIVELYFVRTEYQLADIFTKPLPRERFNFLIEKLGMRSMSPKTLKRLTEEEDETMTSKAQQIALDNALVAPENQSGIGKCNMRINPGMKPKEPTYQVVLDALALTTCYPAFLITAEVPVIYMHQFWAIVNKHKASYRF</sequence>
<feature type="region of interest" description="Disordered" evidence="2">
    <location>
        <begin position="452"/>
        <end position="488"/>
    </location>
</feature>
<protein>
    <submittedName>
        <fullName evidence="5">Retrovirus-related pol polyprotein from transposon TNT 1-94</fullName>
    </submittedName>
</protein>
<feature type="domain" description="Reverse transcriptase Ty1/copia-type" evidence="3">
    <location>
        <begin position="637"/>
        <end position="735"/>
    </location>
</feature>
<dbReference type="Pfam" id="PF25597">
    <property type="entry name" value="SH3_retrovirus"/>
    <property type="match status" value="1"/>
</dbReference>
<dbReference type="CDD" id="cd09272">
    <property type="entry name" value="RNase_HI_RT_Ty1"/>
    <property type="match status" value="1"/>
</dbReference>
<accession>A0ABQ5DAV7</accession>
<feature type="domain" description="Retroviral polymerase SH3-like" evidence="4">
    <location>
        <begin position="500"/>
        <end position="539"/>
    </location>
</feature>
<evidence type="ECO:0000313" key="5">
    <source>
        <dbReference type="EMBL" id="GJT35371.1"/>
    </source>
</evidence>
<dbReference type="EMBL" id="BQNB010015045">
    <property type="protein sequence ID" value="GJT35371.1"/>
    <property type="molecule type" value="Genomic_DNA"/>
</dbReference>
<gene>
    <name evidence="5" type="ORF">Tco_0925790</name>
</gene>
<name>A0ABQ5DAV7_9ASTR</name>
<dbReference type="Pfam" id="PF07727">
    <property type="entry name" value="RVT_2"/>
    <property type="match status" value="1"/>
</dbReference>
<feature type="coiled-coil region" evidence="1">
    <location>
        <begin position="211"/>
        <end position="275"/>
    </location>
</feature>
<feature type="compositionally biased region" description="Polar residues" evidence="2">
    <location>
        <begin position="476"/>
        <end position="488"/>
    </location>
</feature>
<dbReference type="PANTHER" id="PTHR11439">
    <property type="entry name" value="GAG-POL-RELATED RETROTRANSPOSON"/>
    <property type="match status" value="1"/>
</dbReference>
<comment type="caution">
    <text evidence="5">The sequence shown here is derived from an EMBL/GenBank/DDBJ whole genome shotgun (WGS) entry which is preliminary data.</text>
</comment>
<evidence type="ECO:0000256" key="2">
    <source>
        <dbReference type="SAM" id="MobiDB-lite"/>
    </source>
</evidence>
<reference evidence="5" key="1">
    <citation type="journal article" date="2022" name="Int. J. Mol. Sci.">
        <title>Draft Genome of Tanacetum Coccineum: Genomic Comparison of Closely Related Tanacetum-Family Plants.</title>
        <authorList>
            <person name="Yamashiro T."/>
            <person name="Shiraishi A."/>
            <person name="Nakayama K."/>
            <person name="Satake H."/>
        </authorList>
    </citation>
    <scope>NUCLEOTIDE SEQUENCE</scope>
</reference>
<dbReference type="PANTHER" id="PTHR11439:SF509">
    <property type="entry name" value="RNA-DIRECTED DNA POLYMERASE"/>
    <property type="match status" value="1"/>
</dbReference>
<evidence type="ECO:0000259" key="4">
    <source>
        <dbReference type="Pfam" id="PF25597"/>
    </source>
</evidence>
<keyword evidence="1" id="KW-0175">Coiled coil</keyword>